<gene>
    <name evidence="1" type="ORF">KP509_32G036600</name>
</gene>
<name>A0A8T2QU40_CERRI</name>
<reference evidence="1" key="1">
    <citation type="submission" date="2021-08" db="EMBL/GenBank/DDBJ databases">
        <title>WGS assembly of Ceratopteris richardii.</title>
        <authorList>
            <person name="Marchant D.B."/>
            <person name="Chen G."/>
            <person name="Jenkins J."/>
            <person name="Shu S."/>
            <person name="Leebens-Mack J."/>
            <person name="Grimwood J."/>
            <person name="Schmutz J."/>
            <person name="Soltis P."/>
            <person name="Soltis D."/>
            <person name="Chen Z.-H."/>
        </authorList>
    </citation>
    <scope>NUCLEOTIDE SEQUENCE</scope>
    <source>
        <strain evidence="1">Whitten #5841</strain>
        <tissue evidence="1">Leaf</tissue>
    </source>
</reference>
<evidence type="ECO:0000313" key="2">
    <source>
        <dbReference type="Proteomes" id="UP000825935"/>
    </source>
</evidence>
<accession>A0A8T2QU40</accession>
<keyword evidence="2" id="KW-1185">Reference proteome</keyword>
<organism evidence="1 2">
    <name type="scientific">Ceratopteris richardii</name>
    <name type="common">Triangle waterfern</name>
    <dbReference type="NCBI Taxonomy" id="49495"/>
    <lineage>
        <taxon>Eukaryota</taxon>
        <taxon>Viridiplantae</taxon>
        <taxon>Streptophyta</taxon>
        <taxon>Embryophyta</taxon>
        <taxon>Tracheophyta</taxon>
        <taxon>Polypodiopsida</taxon>
        <taxon>Polypodiidae</taxon>
        <taxon>Polypodiales</taxon>
        <taxon>Pteridineae</taxon>
        <taxon>Pteridaceae</taxon>
        <taxon>Parkerioideae</taxon>
        <taxon>Ceratopteris</taxon>
    </lineage>
</organism>
<protein>
    <submittedName>
        <fullName evidence="1">Uncharacterized protein</fullName>
    </submittedName>
</protein>
<comment type="caution">
    <text evidence="1">The sequence shown here is derived from an EMBL/GenBank/DDBJ whole genome shotgun (WGS) entry which is preliminary data.</text>
</comment>
<dbReference type="Proteomes" id="UP000825935">
    <property type="component" value="Chromosome 32"/>
</dbReference>
<evidence type="ECO:0000313" key="1">
    <source>
        <dbReference type="EMBL" id="KAH7287078.1"/>
    </source>
</evidence>
<sequence length="97" mass="11226">MPYQFLLHTLYSYQYVYNSLRSMHTSLSLTHTHTHLPDLNSKRRGEEIELRLTNSGKTITFSVTHSPQSVYDSTSYASLCVPQNYAHLIGFAFLQRL</sequence>
<proteinExistence type="predicted"/>
<dbReference type="AlphaFoldDB" id="A0A8T2QU40"/>
<dbReference type="EMBL" id="CM035437">
    <property type="protein sequence ID" value="KAH7287078.1"/>
    <property type="molecule type" value="Genomic_DNA"/>
</dbReference>